<evidence type="ECO:0000256" key="2">
    <source>
        <dbReference type="ARBA" id="ARBA00022989"/>
    </source>
</evidence>
<feature type="transmembrane region" description="Helical" evidence="5">
    <location>
        <begin position="421"/>
        <end position="443"/>
    </location>
</feature>
<evidence type="ECO:0000313" key="7">
    <source>
        <dbReference type="Proteomes" id="UP001497497"/>
    </source>
</evidence>
<feature type="transmembrane region" description="Helical" evidence="5">
    <location>
        <begin position="108"/>
        <end position="125"/>
    </location>
</feature>
<dbReference type="Proteomes" id="UP001497497">
    <property type="component" value="Unassembled WGS sequence"/>
</dbReference>
<keyword evidence="3 5" id="KW-0472">Membrane</keyword>
<evidence type="ECO:0008006" key="8">
    <source>
        <dbReference type="Google" id="ProtNLM"/>
    </source>
</evidence>
<dbReference type="SUPFAM" id="SSF103473">
    <property type="entry name" value="MFS general substrate transporter"/>
    <property type="match status" value="1"/>
</dbReference>
<evidence type="ECO:0000256" key="4">
    <source>
        <dbReference type="SAM" id="MobiDB-lite"/>
    </source>
</evidence>
<keyword evidence="2 5" id="KW-1133">Transmembrane helix</keyword>
<feature type="region of interest" description="Disordered" evidence="4">
    <location>
        <begin position="1"/>
        <end position="25"/>
    </location>
</feature>
<accession>A0AAV2I4D2</accession>
<dbReference type="Gene3D" id="1.20.1250.20">
    <property type="entry name" value="MFS general substrate transporter like domains"/>
    <property type="match status" value="2"/>
</dbReference>
<feature type="transmembrane region" description="Helical" evidence="5">
    <location>
        <begin position="388"/>
        <end position="409"/>
    </location>
</feature>
<proteinExistence type="predicted"/>
<dbReference type="PANTHER" id="PTHR23121:SF9">
    <property type="entry name" value="SODIUM-DEPENDENT GLUCOSE TRANSPORTER 1"/>
    <property type="match status" value="1"/>
</dbReference>
<evidence type="ECO:0000256" key="1">
    <source>
        <dbReference type="ARBA" id="ARBA00022692"/>
    </source>
</evidence>
<evidence type="ECO:0000256" key="5">
    <source>
        <dbReference type="SAM" id="Phobius"/>
    </source>
</evidence>
<feature type="transmembrane region" description="Helical" evidence="5">
    <location>
        <begin position="449"/>
        <end position="473"/>
    </location>
</feature>
<sequence>MDGQGDPGLAPTANTNNVHHNKVKPPSVLEKLKSDKAYRGRVIQSLRLALSSLTLGVVFGQQGPAFLDLQIITNTDVETASAFFTSASCGYMVGSFISGFVHTKINNNVLMTIVNAGAGAASIITPHCSPYYLMIIIRFTTNMFCGGIDTLVNAEHMHIWGSEGRSLLQLIHFTFAFGGVLTPLFTEPFLAPKEIKNSNTEAQIFEFNMTSSELTLNITSNLTSNTSNNNTTVLLPRTTNVHYAFLIGGVISILISLHYVVTIFCEKKSKSSSDTHTQSVHDRKLPRPLYVFLILVLCFFYLVYCCVEDTFASFLMTFVVTEYDSVSKSEGAYITTFYWGSFAVGRFLSIFVSKYITAMKVVFIYTLFMIVAFAGFTISATFGHIGLLTTFSCMAGLSLSAVFAAGFSWTEAELLKVTGWVSSFILIGSSIGMMINPLIIGYLMENVSNMWFCYILLAETLLLCCVFYFLLLFNRCYINKCYGTIGEGRSLEIYVEPPKNETELNLMGNVD</sequence>
<dbReference type="InterPro" id="IPR036259">
    <property type="entry name" value="MFS_trans_sf"/>
</dbReference>
<reference evidence="6 7" key="1">
    <citation type="submission" date="2024-04" db="EMBL/GenBank/DDBJ databases">
        <authorList>
            <consortium name="Genoscope - CEA"/>
            <person name="William W."/>
        </authorList>
    </citation>
    <scope>NUCLEOTIDE SEQUENCE [LARGE SCALE GENOMIC DNA]</scope>
</reference>
<evidence type="ECO:0000256" key="3">
    <source>
        <dbReference type="ARBA" id="ARBA00023136"/>
    </source>
</evidence>
<gene>
    <name evidence="6" type="ORF">GSLYS_00014412001</name>
</gene>
<dbReference type="EMBL" id="CAXITT010000399">
    <property type="protein sequence ID" value="CAL1540763.1"/>
    <property type="molecule type" value="Genomic_DNA"/>
</dbReference>
<dbReference type="PANTHER" id="PTHR23121">
    <property type="entry name" value="SODIUM-DEPENDENT GLUCOSE TRANSPORTER 1"/>
    <property type="match status" value="1"/>
</dbReference>
<feature type="transmembrane region" description="Helical" evidence="5">
    <location>
        <begin position="361"/>
        <end position="382"/>
    </location>
</feature>
<dbReference type="AlphaFoldDB" id="A0AAV2I4D2"/>
<comment type="caution">
    <text evidence="6">The sequence shown here is derived from an EMBL/GenBank/DDBJ whole genome shotgun (WGS) entry which is preliminary data.</text>
</comment>
<organism evidence="6 7">
    <name type="scientific">Lymnaea stagnalis</name>
    <name type="common">Great pond snail</name>
    <name type="synonym">Helix stagnalis</name>
    <dbReference type="NCBI Taxonomy" id="6523"/>
    <lineage>
        <taxon>Eukaryota</taxon>
        <taxon>Metazoa</taxon>
        <taxon>Spiralia</taxon>
        <taxon>Lophotrochozoa</taxon>
        <taxon>Mollusca</taxon>
        <taxon>Gastropoda</taxon>
        <taxon>Heterobranchia</taxon>
        <taxon>Euthyneura</taxon>
        <taxon>Panpulmonata</taxon>
        <taxon>Hygrophila</taxon>
        <taxon>Lymnaeoidea</taxon>
        <taxon>Lymnaeidae</taxon>
        <taxon>Lymnaea</taxon>
    </lineage>
</organism>
<feature type="transmembrane region" description="Helical" evidence="5">
    <location>
        <begin position="243"/>
        <end position="265"/>
    </location>
</feature>
<feature type="transmembrane region" description="Helical" evidence="5">
    <location>
        <begin position="289"/>
        <end position="319"/>
    </location>
</feature>
<feature type="transmembrane region" description="Helical" evidence="5">
    <location>
        <begin position="80"/>
        <end position="101"/>
    </location>
</feature>
<feature type="transmembrane region" description="Helical" evidence="5">
    <location>
        <begin position="331"/>
        <end position="349"/>
    </location>
</feature>
<keyword evidence="1 5" id="KW-0812">Transmembrane</keyword>
<protein>
    <recommendedName>
        <fullName evidence="8">Sodium-dependent glucose transporter 1</fullName>
    </recommendedName>
</protein>
<keyword evidence="7" id="KW-1185">Reference proteome</keyword>
<evidence type="ECO:0000313" key="6">
    <source>
        <dbReference type="EMBL" id="CAL1540763.1"/>
    </source>
</evidence>
<name>A0AAV2I4D2_LYMST</name>